<dbReference type="GO" id="GO:0012505">
    <property type="term" value="C:endomembrane system"/>
    <property type="evidence" value="ECO:0007669"/>
    <property type="project" value="TreeGrafter"/>
</dbReference>
<feature type="transmembrane region" description="Helical" evidence="1">
    <location>
        <begin position="12"/>
        <end position="30"/>
    </location>
</feature>
<reference evidence="5" key="1">
    <citation type="submission" date="2016-04" db="UniProtKB">
        <authorList>
            <consortium name="WormBaseParasite"/>
        </authorList>
    </citation>
    <scope>IDENTIFICATION</scope>
</reference>
<evidence type="ECO:0000313" key="4">
    <source>
        <dbReference type="Proteomes" id="UP000268014"/>
    </source>
</evidence>
<evidence type="ECO:0000259" key="2">
    <source>
        <dbReference type="Pfam" id="PF01425"/>
    </source>
</evidence>
<accession>A0A0N4WZE2</accession>
<dbReference type="InterPro" id="IPR052739">
    <property type="entry name" value="FAAH2"/>
</dbReference>
<dbReference type="InterPro" id="IPR036928">
    <property type="entry name" value="AS_sf"/>
</dbReference>
<feature type="domain" description="Amidase" evidence="2">
    <location>
        <begin position="183"/>
        <end position="430"/>
    </location>
</feature>
<dbReference type="STRING" id="6290.A0A0N4WZE2"/>
<dbReference type="SUPFAM" id="SSF75304">
    <property type="entry name" value="Amidase signature (AS) enzymes"/>
    <property type="match status" value="1"/>
</dbReference>
<dbReference type="Pfam" id="PF01425">
    <property type="entry name" value="Amidase"/>
    <property type="match status" value="2"/>
</dbReference>
<dbReference type="InterPro" id="IPR023631">
    <property type="entry name" value="Amidase_dom"/>
</dbReference>
<dbReference type="EMBL" id="UZAF01019883">
    <property type="protein sequence ID" value="VDO64429.1"/>
    <property type="molecule type" value="Genomic_DNA"/>
</dbReference>
<sequence length="469" mass="52205">MGLATELGILMIHIYFVIVHTIFVIINYFVKKRSVPAPFDDVVMLSATDAVKKIKRRELLRRRPLYGVPFSCKDSIEINGQIVTTGSYYRRNHRCTKTGLAVQRMQDAGGILIAITNVPELCAWIETTNTVYGRTRNPYDLRRIVGGSSGGEGALLSAAGTPVGVGSDVGIIPIDGHAPEPSGYKRQMLREGPMCRYVEDIPLLYEIMAGERFKEMHMDEHVDFKKCRVFYMLGIRHPLVEPLGDVMKETLLKAVSHFESTFGLEGIGLDLPLTLYEPEFYSASSEGNLELSRKALSFEGDAGQLNVWKELPKVLTGQSHHTAAVLLITFMESLHKHGNEESNEKYIRIRDRLKRQIVETLGNNGILFFPSWSRPAPFHREPLFAVLNTAYTALFNALALPVVQCPMGLDKNGIPLGVQIVAAPGCDRLLIAAANEINAAFGGWRPAWEQPEQPAEKKLAEPQSNYSLL</sequence>
<keyword evidence="1" id="KW-1133">Transmembrane helix</keyword>
<dbReference type="AlphaFoldDB" id="A0A0N4WZE2"/>
<keyword evidence="1" id="KW-0812">Transmembrane</keyword>
<dbReference type="Gene3D" id="3.90.1300.10">
    <property type="entry name" value="Amidase signature (AS) domain"/>
    <property type="match status" value="1"/>
</dbReference>
<gene>
    <name evidence="3" type="ORF">HPLM_LOCUS17297</name>
</gene>
<dbReference type="WBParaSite" id="HPLM_0001730501-mRNA-1">
    <property type="protein sequence ID" value="HPLM_0001730501-mRNA-1"/>
    <property type="gene ID" value="HPLM_0001730501"/>
</dbReference>
<protein>
    <submittedName>
        <fullName evidence="5">Amidase domain-containing protein</fullName>
    </submittedName>
</protein>
<reference evidence="3 4" key="2">
    <citation type="submission" date="2018-11" db="EMBL/GenBank/DDBJ databases">
        <authorList>
            <consortium name="Pathogen Informatics"/>
        </authorList>
    </citation>
    <scope>NUCLEOTIDE SEQUENCE [LARGE SCALE GENOMIC DNA]</scope>
    <source>
        <strain evidence="3 4">MHpl1</strain>
    </source>
</reference>
<dbReference type="OMA" id="CAWIETT"/>
<name>A0A0N4WZE2_HAEPC</name>
<evidence type="ECO:0000313" key="5">
    <source>
        <dbReference type="WBParaSite" id="HPLM_0001730501-mRNA-1"/>
    </source>
</evidence>
<proteinExistence type="predicted"/>
<keyword evidence="4" id="KW-1185">Reference proteome</keyword>
<evidence type="ECO:0000256" key="1">
    <source>
        <dbReference type="SAM" id="Phobius"/>
    </source>
</evidence>
<feature type="domain" description="Amidase" evidence="2">
    <location>
        <begin position="45"/>
        <end position="170"/>
    </location>
</feature>
<dbReference type="PANTHER" id="PTHR43372">
    <property type="entry name" value="FATTY-ACID AMIDE HYDROLASE"/>
    <property type="match status" value="1"/>
</dbReference>
<dbReference type="PANTHER" id="PTHR43372:SF4">
    <property type="entry name" value="FATTY-ACID AMIDE HYDROLASE 2"/>
    <property type="match status" value="1"/>
</dbReference>
<organism evidence="5">
    <name type="scientific">Haemonchus placei</name>
    <name type="common">Barber's pole worm</name>
    <dbReference type="NCBI Taxonomy" id="6290"/>
    <lineage>
        <taxon>Eukaryota</taxon>
        <taxon>Metazoa</taxon>
        <taxon>Ecdysozoa</taxon>
        <taxon>Nematoda</taxon>
        <taxon>Chromadorea</taxon>
        <taxon>Rhabditida</taxon>
        <taxon>Rhabditina</taxon>
        <taxon>Rhabditomorpha</taxon>
        <taxon>Strongyloidea</taxon>
        <taxon>Trichostrongylidae</taxon>
        <taxon>Haemonchus</taxon>
    </lineage>
</organism>
<keyword evidence="1" id="KW-0472">Membrane</keyword>
<dbReference type="OrthoDB" id="6428749at2759"/>
<evidence type="ECO:0000313" key="3">
    <source>
        <dbReference type="EMBL" id="VDO64429.1"/>
    </source>
</evidence>
<dbReference type="Proteomes" id="UP000268014">
    <property type="component" value="Unassembled WGS sequence"/>
</dbReference>